<organism evidence="2 3">
    <name type="scientific">Botryobasidium botryosum (strain FD-172 SS1)</name>
    <dbReference type="NCBI Taxonomy" id="930990"/>
    <lineage>
        <taxon>Eukaryota</taxon>
        <taxon>Fungi</taxon>
        <taxon>Dikarya</taxon>
        <taxon>Basidiomycota</taxon>
        <taxon>Agaricomycotina</taxon>
        <taxon>Agaricomycetes</taxon>
        <taxon>Cantharellales</taxon>
        <taxon>Botryobasidiaceae</taxon>
        <taxon>Botryobasidium</taxon>
    </lineage>
</organism>
<dbReference type="InterPro" id="IPR008271">
    <property type="entry name" value="Ser/Thr_kinase_AS"/>
</dbReference>
<keyword evidence="3" id="KW-1185">Reference proteome</keyword>
<dbReference type="GO" id="GO:0005524">
    <property type="term" value="F:ATP binding"/>
    <property type="evidence" value="ECO:0007669"/>
    <property type="project" value="InterPro"/>
</dbReference>
<proteinExistence type="predicted"/>
<dbReference type="STRING" id="930990.A0A067M8E8"/>
<evidence type="ECO:0000313" key="2">
    <source>
        <dbReference type="EMBL" id="KDQ12063.1"/>
    </source>
</evidence>
<dbReference type="SUPFAM" id="SSF56112">
    <property type="entry name" value="Protein kinase-like (PK-like)"/>
    <property type="match status" value="1"/>
</dbReference>
<dbReference type="OrthoDB" id="346907at2759"/>
<dbReference type="Pfam" id="PF00069">
    <property type="entry name" value="Pkinase"/>
    <property type="match status" value="1"/>
</dbReference>
<reference evidence="3" key="1">
    <citation type="journal article" date="2014" name="Proc. Natl. Acad. Sci. U.S.A.">
        <title>Extensive sampling of basidiomycete genomes demonstrates inadequacy of the white-rot/brown-rot paradigm for wood decay fungi.</title>
        <authorList>
            <person name="Riley R."/>
            <person name="Salamov A.A."/>
            <person name="Brown D.W."/>
            <person name="Nagy L.G."/>
            <person name="Floudas D."/>
            <person name="Held B.W."/>
            <person name="Levasseur A."/>
            <person name="Lombard V."/>
            <person name="Morin E."/>
            <person name="Otillar R."/>
            <person name="Lindquist E.A."/>
            <person name="Sun H."/>
            <person name="LaButti K.M."/>
            <person name="Schmutz J."/>
            <person name="Jabbour D."/>
            <person name="Luo H."/>
            <person name="Baker S.E."/>
            <person name="Pisabarro A.G."/>
            <person name="Walton J.D."/>
            <person name="Blanchette R.A."/>
            <person name="Henrissat B."/>
            <person name="Martin F."/>
            <person name="Cullen D."/>
            <person name="Hibbett D.S."/>
            <person name="Grigoriev I.V."/>
        </authorList>
    </citation>
    <scope>NUCLEOTIDE SEQUENCE [LARGE SCALE GENOMIC DNA]</scope>
    <source>
        <strain evidence="3">FD-172 SS1</strain>
    </source>
</reference>
<name>A0A067M8E8_BOTB1</name>
<evidence type="ECO:0000259" key="1">
    <source>
        <dbReference type="PROSITE" id="PS50011"/>
    </source>
</evidence>
<feature type="domain" description="Protein kinase" evidence="1">
    <location>
        <begin position="17"/>
        <end position="287"/>
    </location>
</feature>
<gene>
    <name evidence="2" type="ORF">BOTBODRAFT_430229</name>
</gene>
<protein>
    <recommendedName>
        <fullName evidence="1">Protein kinase domain-containing protein</fullName>
    </recommendedName>
</protein>
<dbReference type="PROSITE" id="PS50011">
    <property type="entry name" value="PROTEIN_KINASE_DOM"/>
    <property type="match status" value="1"/>
</dbReference>
<dbReference type="EMBL" id="KL198053">
    <property type="protein sequence ID" value="KDQ12063.1"/>
    <property type="molecule type" value="Genomic_DNA"/>
</dbReference>
<dbReference type="InterPro" id="IPR011009">
    <property type="entry name" value="Kinase-like_dom_sf"/>
</dbReference>
<dbReference type="PROSITE" id="PS00108">
    <property type="entry name" value="PROTEIN_KINASE_ST"/>
    <property type="match status" value="1"/>
</dbReference>
<dbReference type="AlphaFoldDB" id="A0A067M8E8"/>
<accession>A0A067M8E8</accession>
<dbReference type="Proteomes" id="UP000027195">
    <property type="component" value="Unassembled WGS sequence"/>
</dbReference>
<dbReference type="HOGENOM" id="CLU_000288_7_18_1"/>
<dbReference type="Gene3D" id="1.10.510.10">
    <property type="entry name" value="Transferase(Phosphotransferase) domain 1"/>
    <property type="match status" value="1"/>
</dbReference>
<dbReference type="PANTHER" id="PTHR44329">
    <property type="entry name" value="SERINE/THREONINE-PROTEIN KINASE TNNI3K-RELATED"/>
    <property type="match status" value="1"/>
</dbReference>
<dbReference type="SMART" id="SM00220">
    <property type="entry name" value="S_TKc"/>
    <property type="match status" value="1"/>
</dbReference>
<evidence type="ECO:0000313" key="3">
    <source>
        <dbReference type="Proteomes" id="UP000027195"/>
    </source>
</evidence>
<dbReference type="GO" id="GO:0004674">
    <property type="term" value="F:protein serine/threonine kinase activity"/>
    <property type="evidence" value="ECO:0007669"/>
    <property type="project" value="TreeGrafter"/>
</dbReference>
<sequence>MLSPNLAKLDITEKVRVVSKLPVARGGYSDIYQGYYRATQTTNLVVAIKVITVRGALDEEDEKKVWRRLNREIIVCKDLNHPHVTKFWGFCYPFDFELFPALVSPWYRNGTARAYLLAHPKADRLVLFKEVTSALYYLHSLKPPIVHGDLKSDNILVDNKGHACLSDFGLSRIFQFVKTGLTTTTAAGSYRWMAPELLFPENDKPAMVTKESDMYALGCLGIEIFTDQRPWDPLSDPQVLIRVYHGETPPRPKPTSVLSDFIWSMLRPCWRPNPFDRPRVEHFYISLCIRAGVWAWQSRHSNAMKHVVQPPKTFGFRVWIT</sequence>
<dbReference type="InterPro" id="IPR000719">
    <property type="entry name" value="Prot_kinase_dom"/>
</dbReference>
<dbReference type="InterPro" id="IPR051681">
    <property type="entry name" value="Ser/Thr_Kinases-Pseudokinases"/>
</dbReference>
<dbReference type="InParanoid" id="A0A067M8E8"/>